<dbReference type="InterPro" id="IPR029753">
    <property type="entry name" value="D-isomer_DH_CS"/>
</dbReference>
<dbReference type="CDD" id="cd12167">
    <property type="entry name" value="2-Hacid_dh_8"/>
    <property type="match status" value="1"/>
</dbReference>
<reference evidence="7 8" key="1">
    <citation type="submission" date="2019-02" db="EMBL/GenBank/DDBJ databases">
        <title>Paenibacillus sp. nov., isolated from surface-sterilized tissue of Thalictrum simplex L.</title>
        <authorList>
            <person name="Tuo L."/>
        </authorList>
    </citation>
    <scope>NUCLEOTIDE SEQUENCE [LARGE SCALE GENOMIC DNA]</scope>
    <source>
        <strain evidence="7 8">N2SHLJ1</strain>
    </source>
</reference>
<dbReference type="InterPro" id="IPR006139">
    <property type="entry name" value="D-isomer_2_OHA_DH_cat_dom"/>
</dbReference>
<sequence>MVFSVCPYSILRGRNGNMMNKLLVQIPRHLAPAFFDEHTLAELASLGEVEWNPFDRPFTEEELISRIQGADALITSWRCTPVSDAVLDAAGRLQLVAQMAGSIRPVFPTWSVYDRSIRVLNSNYAIAVSVSESVLALILALGHKIIPVDRAMRGGQVQKHEGMESYELRGKTVGLIGLGMVAREVIKLLQPFGGAILVYDPFVSEEVAGELGVHLLPLDEVLSRSDIISLHAPKVPETYRMIGAGQLKRIKDGALLINTARGDLIDEEALLAELRQNRFYAGLDVFETEPLAADSEFRRLDNVIARPHLAGVNADSRRRIGKLMVQDMKRHFTGEPVMFEVKREQLAIMT</sequence>
<dbReference type="Pfam" id="PF00389">
    <property type="entry name" value="2-Hacid_dh"/>
    <property type="match status" value="1"/>
</dbReference>
<evidence type="ECO:0000313" key="8">
    <source>
        <dbReference type="Proteomes" id="UP000293142"/>
    </source>
</evidence>
<evidence type="ECO:0000256" key="4">
    <source>
        <dbReference type="RuleBase" id="RU003719"/>
    </source>
</evidence>
<keyword evidence="8" id="KW-1185">Reference proteome</keyword>
<comment type="caution">
    <text evidence="7">The sequence shown here is derived from an EMBL/GenBank/DDBJ whole genome shotgun (WGS) entry which is preliminary data.</text>
</comment>
<dbReference type="InterPro" id="IPR036291">
    <property type="entry name" value="NAD(P)-bd_dom_sf"/>
</dbReference>
<dbReference type="EMBL" id="SIRE01000010">
    <property type="protein sequence ID" value="TBL78197.1"/>
    <property type="molecule type" value="Genomic_DNA"/>
</dbReference>
<dbReference type="AlphaFoldDB" id="A0A4Q9DU27"/>
<dbReference type="Gene3D" id="3.40.50.720">
    <property type="entry name" value="NAD(P)-binding Rossmann-like Domain"/>
    <property type="match status" value="2"/>
</dbReference>
<dbReference type="PANTHER" id="PTHR42789:SF1">
    <property type="entry name" value="D-ISOMER SPECIFIC 2-HYDROXYACID DEHYDROGENASE FAMILY PROTEIN (AFU_ORTHOLOGUE AFUA_6G10090)"/>
    <property type="match status" value="1"/>
</dbReference>
<dbReference type="InterPro" id="IPR050857">
    <property type="entry name" value="D-2-hydroxyacid_DH"/>
</dbReference>
<keyword evidence="3" id="KW-0520">NAD</keyword>
<dbReference type="SUPFAM" id="SSF52283">
    <property type="entry name" value="Formate/glycerate dehydrogenase catalytic domain-like"/>
    <property type="match status" value="1"/>
</dbReference>
<organism evidence="7 8">
    <name type="scientific">Paenibacillus thalictri</name>
    <dbReference type="NCBI Taxonomy" id="2527873"/>
    <lineage>
        <taxon>Bacteria</taxon>
        <taxon>Bacillati</taxon>
        <taxon>Bacillota</taxon>
        <taxon>Bacilli</taxon>
        <taxon>Bacillales</taxon>
        <taxon>Paenibacillaceae</taxon>
        <taxon>Paenibacillus</taxon>
    </lineage>
</organism>
<gene>
    <name evidence="7" type="ORF">EYB31_15060</name>
</gene>
<proteinExistence type="inferred from homology"/>
<comment type="similarity">
    <text evidence="1 4">Belongs to the D-isomer specific 2-hydroxyacid dehydrogenase family.</text>
</comment>
<dbReference type="Proteomes" id="UP000293142">
    <property type="component" value="Unassembled WGS sequence"/>
</dbReference>
<dbReference type="PROSITE" id="PS00670">
    <property type="entry name" value="D_2_HYDROXYACID_DH_2"/>
    <property type="match status" value="1"/>
</dbReference>
<dbReference type="InterPro" id="IPR006140">
    <property type="entry name" value="D-isomer_DH_NAD-bd"/>
</dbReference>
<name>A0A4Q9DU27_9BACL</name>
<evidence type="ECO:0000256" key="1">
    <source>
        <dbReference type="ARBA" id="ARBA00005854"/>
    </source>
</evidence>
<dbReference type="PANTHER" id="PTHR42789">
    <property type="entry name" value="D-ISOMER SPECIFIC 2-HYDROXYACID DEHYDROGENASE FAMILY PROTEIN (AFU_ORTHOLOGUE AFUA_6G10090)"/>
    <property type="match status" value="1"/>
</dbReference>
<dbReference type="GO" id="GO:0016616">
    <property type="term" value="F:oxidoreductase activity, acting on the CH-OH group of donors, NAD or NADP as acceptor"/>
    <property type="evidence" value="ECO:0007669"/>
    <property type="project" value="InterPro"/>
</dbReference>
<feature type="domain" description="D-isomer specific 2-hydroxyacid dehydrogenase NAD-binding" evidence="6">
    <location>
        <begin position="135"/>
        <end position="310"/>
    </location>
</feature>
<evidence type="ECO:0000259" key="5">
    <source>
        <dbReference type="Pfam" id="PF00389"/>
    </source>
</evidence>
<dbReference type="SUPFAM" id="SSF51735">
    <property type="entry name" value="NAD(P)-binding Rossmann-fold domains"/>
    <property type="match status" value="1"/>
</dbReference>
<keyword evidence="2 4" id="KW-0560">Oxidoreductase</keyword>
<evidence type="ECO:0000256" key="2">
    <source>
        <dbReference type="ARBA" id="ARBA00023002"/>
    </source>
</evidence>
<dbReference type="GO" id="GO:0051287">
    <property type="term" value="F:NAD binding"/>
    <property type="evidence" value="ECO:0007669"/>
    <property type="project" value="InterPro"/>
</dbReference>
<dbReference type="OrthoDB" id="9805416at2"/>
<dbReference type="Pfam" id="PF02826">
    <property type="entry name" value="2-Hacid_dh_C"/>
    <property type="match status" value="1"/>
</dbReference>
<accession>A0A4Q9DU27</accession>
<protein>
    <submittedName>
        <fullName evidence="7">Hydroxyacid dehydrogenase</fullName>
    </submittedName>
</protein>
<evidence type="ECO:0000256" key="3">
    <source>
        <dbReference type="ARBA" id="ARBA00023027"/>
    </source>
</evidence>
<feature type="domain" description="D-isomer specific 2-hydroxyacid dehydrogenase catalytic" evidence="5">
    <location>
        <begin position="48"/>
        <end position="341"/>
    </location>
</feature>
<evidence type="ECO:0000313" key="7">
    <source>
        <dbReference type="EMBL" id="TBL78197.1"/>
    </source>
</evidence>
<evidence type="ECO:0000259" key="6">
    <source>
        <dbReference type="Pfam" id="PF02826"/>
    </source>
</evidence>